<feature type="repeat" description="WD" evidence="6">
    <location>
        <begin position="405"/>
        <end position="444"/>
    </location>
</feature>
<dbReference type="PROSITE" id="PS50082">
    <property type="entry name" value="WD_REPEATS_2"/>
    <property type="match status" value="1"/>
</dbReference>
<feature type="region of interest" description="Disordered" evidence="7">
    <location>
        <begin position="68"/>
        <end position="87"/>
    </location>
</feature>
<proteinExistence type="inferred from homology"/>
<evidence type="ECO:0000256" key="4">
    <source>
        <dbReference type="ARBA" id="ARBA00022763"/>
    </source>
</evidence>
<keyword evidence="2 6" id="KW-0853">WD repeat</keyword>
<reference evidence="8 9" key="1">
    <citation type="journal article" date="2020" name="BMC Genomics">
        <title>Intraspecific diversification of the crop wild relative Brassica cretica Lam. using demographic model selection.</title>
        <authorList>
            <person name="Kioukis A."/>
            <person name="Michalopoulou V.A."/>
            <person name="Briers L."/>
            <person name="Pirintsos S."/>
            <person name="Studholme D.J."/>
            <person name="Pavlidis P."/>
            <person name="Sarris P.F."/>
        </authorList>
    </citation>
    <scope>NUCLEOTIDE SEQUENCE [LARGE SCALE GENOMIC DNA]</scope>
    <source>
        <strain evidence="9">cv. PFS-1207/04</strain>
    </source>
</reference>
<feature type="compositionally biased region" description="Low complexity" evidence="7">
    <location>
        <begin position="173"/>
        <end position="184"/>
    </location>
</feature>
<sequence length="578" mass="64102">MRFFSPFLLRPIRSVVVRSLKFRVRKDAFFDASMATEFERKRLENIRRNDEMLAALNVRAKASLLTAATKRPRDESTKSFKKKEKPIVTRKSLRTRGLNPDSVGLPYRFSGDTKRIAPPPQKSTARLSFDKAYGGEGSYKKFVETMLGTTASNSMVKDDSPIDCSNTRRRSSRPSNVNKVESVSSSDYVKSVKKEAEAFVKKSCGGKLITKDESDDCLNKEASGVMTESIEFEEGGSGTGPLSLESNNVARVVPGRVFVVKFMPCQNVKLVAAGDKLGNVGFWNLDVEDDGIYLFHPHTAPVSSLVFHQNSFSKVISSSYDGLIRLMDVGKSVFDLVISSSYDGLIRLMDVGKSVFDLVYSSDDAIYSLSQRPNDEQSLYFSEGHGMLNVWDLRAGKSVFNCGLHEHRINTIDFNPQNPHVMATSSKDGTACLWDLRSMGATKPKTLRTVTHSKTVHSAYFSATGLSLATTSVDNYIGILSGANFEDTSMIYHDNCNTTNKWISTFRGVWGWDDSYIFVGNRPSKGIDVISTKLKRTVKELHDPLMKVLPCRIHCHPLSVGVLAGSTAAGQVYVWTPK</sequence>
<dbReference type="SUPFAM" id="SSF50978">
    <property type="entry name" value="WD40 repeat-like"/>
    <property type="match status" value="1"/>
</dbReference>
<dbReference type="InterPro" id="IPR036322">
    <property type="entry name" value="WD40_repeat_dom_sf"/>
</dbReference>
<dbReference type="Gene3D" id="2.130.10.10">
    <property type="entry name" value="YVTN repeat-like/Quinoprotein amine dehydrogenase"/>
    <property type="match status" value="2"/>
</dbReference>
<evidence type="ECO:0000256" key="3">
    <source>
        <dbReference type="ARBA" id="ARBA00022737"/>
    </source>
</evidence>
<dbReference type="Proteomes" id="UP000266723">
    <property type="component" value="Unassembled WGS sequence"/>
</dbReference>
<protein>
    <recommendedName>
        <fullName evidence="10">DNA damage-binding protein CMR1</fullName>
    </recommendedName>
</protein>
<evidence type="ECO:0000256" key="6">
    <source>
        <dbReference type="PROSITE-ProRule" id="PRU00221"/>
    </source>
</evidence>
<dbReference type="PROSITE" id="PS50294">
    <property type="entry name" value="WD_REPEATS_REGION"/>
    <property type="match status" value="1"/>
</dbReference>
<comment type="similarity">
    <text evidence="1">Belongs to the WD repeat DDB2/WDR76 family.</text>
</comment>
<dbReference type="Pfam" id="PF00400">
    <property type="entry name" value="WD40"/>
    <property type="match status" value="2"/>
</dbReference>
<keyword evidence="4" id="KW-0227">DNA damage</keyword>
<dbReference type="InterPro" id="IPR019775">
    <property type="entry name" value="WD40_repeat_CS"/>
</dbReference>
<dbReference type="InterPro" id="IPR015943">
    <property type="entry name" value="WD40/YVTN_repeat-like_dom_sf"/>
</dbReference>
<evidence type="ECO:0000256" key="1">
    <source>
        <dbReference type="ARBA" id="ARBA00005434"/>
    </source>
</evidence>
<keyword evidence="5" id="KW-0238">DNA-binding</keyword>
<dbReference type="PANTHER" id="PTHR14773">
    <property type="entry name" value="WD REPEAT-CONTAINING PROTEIN 76"/>
    <property type="match status" value="1"/>
</dbReference>
<evidence type="ECO:0000313" key="9">
    <source>
        <dbReference type="Proteomes" id="UP000266723"/>
    </source>
</evidence>
<gene>
    <name evidence="8" type="ORF">DY000_02064357</name>
</gene>
<evidence type="ECO:0000256" key="5">
    <source>
        <dbReference type="ARBA" id="ARBA00023125"/>
    </source>
</evidence>
<dbReference type="EMBL" id="QGKV02001556">
    <property type="protein sequence ID" value="KAF3521033.1"/>
    <property type="molecule type" value="Genomic_DNA"/>
</dbReference>
<evidence type="ECO:0008006" key="10">
    <source>
        <dbReference type="Google" id="ProtNLM"/>
    </source>
</evidence>
<evidence type="ECO:0000256" key="7">
    <source>
        <dbReference type="SAM" id="MobiDB-lite"/>
    </source>
</evidence>
<dbReference type="SMART" id="SM00320">
    <property type="entry name" value="WD40"/>
    <property type="match status" value="5"/>
</dbReference>
<organism evidence="8 9">
    <name type="scientific">Brassica cretica</name>
    <name type="common">Mustard</name>
    <dbReference type="NCBI Taxonomy" id="69181"/>
    <lineage>
        <taxon>Eukaryota</taxon>
        <taxon>Viridiplantae</taxon>
        <taxon>Streptophyta</taxon>
        <taxon>Embryophyta</taxon>
        <taxon>Tracheophyta</taxon>
        <taxon>Spermatophyta</taxon>
        <taxon>Magnoliopsida</taxon>
        <taxon>eudicotyledons</taxon>
        <taxon>Gunneridae</taxon>
        <taxon>Pentapetalae</taxon>
        <taxon>rosids</taxon>
        <taxon>malvids</taxon>
        <taxon>Brassicales</taxon>
        <taxon>Brassicaceae</taxon>
        <taxon>Brassiceae</taxon>
        <taxon>Brassica</taxon>
    </lineage>
</organism>
<keyword evidence="9" id="KW-1185">Reference proteome</keyword>
<dbReference type="InterPro" id="IPR050853">
    <property type="entry name" value="WD_repeat_DNA-damage-binding"/>
</dbReference>
<accession>A0ABQ7B495</accession>
<evidence type="ECO:0000313" key="8">
    <source>
        <dbReference type="EMBL" id="KAF3521033.1"/>
    </source>
</evidence>
<keyword evidence="3" id="KW-0677">Repeat</keyword>
<name>A0ABQ7B495_BRACR</name>
<evidence type="ECO:0000256" key="2">
    <source>
        <dbReference type="ARBA" id="ARBA00022574"/>
    </source>
</evidence>
<comment type="caution">
    <text evidence="8">The sequence shown here is derived from an EMBL/GenBank/DDBJ whole genome shotgun (WGS) entry which is preliminary data.</text>
</comment>
<dbReference type="InterPro" id="IPR001680">
    <property type="entry name" value="WD40_rpt"/>
</dbReference>
<dbReference type="PROSITE" id="PS00678">
    <property type="entry name" value="WD_REPEATS_1"/>
    <property type="match status" value="1"/>
</dbReference>
<feature type="region of interest" description="Disordered" evidence="7">
    <location>
        <begin position="153"/>
        <end position="184"/>
    </location>
</feature>
<dbReference type="PANTHER" id="PTHR14773:SF0">
    <property type="entry name" value="WD REPEAT-CONTAINING PROTEIN 76"/>
    <property type="match status" value="1"/>
</dbReference>